<gene>
    <name evidence="2" type="ORF">MRBLWS13_000101</name>
</gene>
<dbReference type="InterPro" id="IPR036388">
    <property type="entry name" value="WH-like_DNA-bd_sf"/>
</dbReference>
<dbReference type="RefSeq" id="WP_349427143.1">
    <property type="nucleotide sequence ID" value="NZ_CP151632.1"/>
</dbReference>
<dbReference type="Pfam" id="PF12802">
    <property type="entry name" value="MarR_2"/>
    <property type="match status" value="1"/>
</dbReference>
<evidence type="ECO:0000259" key="1">
    <source>
        <dbReference type="PROSITE" id="PS50995"/>
    </source>
</evidence>
<dbReference type="PANTHER" id="PTHR33164:SF43">
    <property type="entry name" value="HTH-TYPE TRANSCRIPTIONAL REPRESSOR YETL"/>
    <property type="match status" value="1"/>
</dbReference>
<dbReference type="GO" id="GO:0006950">
    <property type="term" value="P:response to stress"/>
    <property type="evidence" value="ECO:0007669"/>
    <property type="project" value="TreeGrafter"/>
</dbReference>
<feature type="domain" description="HTH marR-type" evidence="1">
    <location>
        <begin position="16"/>
        <end position="152"/>
    </location>
</feature>
<protein>
    <submittedName>
        <fullName evidence="2">MarR family transcriptional regulator</fullName>
    </submittedName>
</protein>
<dbReference type="Gene3D" id="1.10.10.10">
    <property type="entry name" value="Winged helix-like DNA-binding domain superfamily/Winged helix DNA-binding domain"/>
    <property type="match status" value="1"/>
</dbReference>
<proteinExistence type="predicted"/>
<dbReference type="EMBL" id="CP151632">
    <property type="protein sequence ID" value="WZO32511.1"/>
    <property type="molecule type" value="Genomic_DNA"/>
</dbReference>
<organism evidence="2">
    <name type="scientific">Microbacterium sp. LWS13-1.2</name>
    <dbReference type="NCBI Taxonomy" id="3135264"/>
    <lineage>
        <taxon>Bacteria</taxon>
        <taxon>Bacillati</taxon>
        <taxon>Actinomycetota</taxon>
        <taxon>Actinomycetes</taxon>
        <taxon>Micrococcales</taxon>
        <taxon>Microbacteriaceae</taxon>
        <taxon>Microbacterium</taxon>
    </lineage>
</organism>
<accession>A0AAU6S6I1</accession>
<dbReference type="AlphaFoldDB" id="A0AAU6S6I1"/>
<dbReference type="PANTHER" id="PTHR33164">
    <property type="entry name" value="TRANSCRIPTIONAL REGULATOR, MARR FAMILY"/>
    <property type="match status" value="1"/>
</dbReference>
<dbReference type="SMART" id="SM00347">
    <property type="entry name" value="HTH_MARR"/>
    <property type="match status" value="1"/>
</dbReference>
<dbReference type="InterPro" id="IPR000835">
    <property type="entry name" value="HTH_MarR-typ"/>
</dbReference>
<dbReference type="InterPro" id="IPR039422">
    <property type="entry name" value="MarR/SlyA-like"/>
</dbReference>
<dbReference type="InterPro" id="IPR036390">
    <property type="entry name" value="WH_DNA-bd_sf"/>
</dbReference>
<name>A0AAU6S6I1_9MICO</name>
<evidence type="ECO:0000313" key="2">
    <source>
        <dbReference type="EMBL" id="WZO32511.1"/>
    </source>
</evidence>
<dbReference type="SUPFAM" id="SSF46785">
    <property type="entry name" value="Winged helix' DNA-binding domain"/>
    <property type="match status" value="1"/>
</dbReference>
<sequence length="158" mass="18282">MRSERWQPQTNHEHAVMRVLTSIRAVSDAMERMHSGMKDDMDMNATDVAALRLLIIRERQEQSVSPRDIARHLRISTASTTKLLDRLVDSGHVERLPHPTDRRGRVVVLTDVARQTFFRVFGERLRAMRTIAMRYDESELSVIERFLDDLSGAMDPPE</sequence>
<dbReference type="GO" id="GO:0003700">
    <property type="term" value="F:DNA-binding transcription factor activity"/>
    <property type="evidence" value="ECO:0007669"/>
    <property type="project" value="InterPro"/>
</dbReference>
<reference evidence="2" key="1">
    <citation type="submission" date="2024-04" db="EMBL/GenBank/DDBJ databases">
        <authorList>
            <person name="Roder T."/>
            <person name="Oberhansli S."/>
            <person name="Kreuzer M."/>
        </authorList>
    </citation>
    <scope>NUCLEOTIDE SEQUENCE</scope>
    <source>
        <strain evidence="2">LWS13-1.2</strain>
    </source>
</reference>
<dbReference type="PRINTS" id="PR00598">
    <property type="entry name" value="HTHMARR"/>
</dbReference>
<dbReference type="PROSITE" id="PS50995">
    <property type="entry name" value="HTH_MARR_2"/>
    <property type="match status" value="1"/>
</dbReference>